<dbReference type="InterPro" id="IPR036397">
    <property type="entry name" value="RNaseH_sf"/>
</dbReference>
<name>A0A6A4VQG4_AMPAM</name>
<proteinExistence type="predicted"/>
<keyword evidence="3" id="KW-1185">Reference proteome</keyword>
<organism evidence="2 3">
    <name type="scientific">Amphibalanus amphitrite</name>
    <name type="common">Striped barnacle</name>
    <name type="synonym">Balanus amphitrite</name>
    <dbReference type="NCBI Taxonomy" id="1232801"/>
    <lineage>
        <taxon>Eukaryota</taxon>
        <taxon>Metazoa</taxon>
        <taxon>Ecdysozoa</taxon>
        <taxon>Arthropoda</taxon>
        <taxon>Crustacea</taxon>
        <taxon>Multicrustacea</taxon>
        <taxon>Cirripedia</taxon>
        <taxon>Thoracica</taxon>
        <taxon>Thoracicalcarea</taxon>
        <taxon>Balanomorpha</taxon>
        <taxon>Balanoidea</taxon>
        <taxon>Balanidae</taxon>
        <taxon>Amphibalaninae</taxon>
        <taxon>Amphibalanus</taxon>
    </lineage>
</organism>
<evidence type="ECO:0000313" key="3">
    <source>
        <dbReference type="Proteomes" id="UP000440578"/>
    </source>
</evidence>
<dbReference type="CDD" id="cd09276">
    <property type="entry name" value="Rnase_HI_RT_non_LTR"/>
    <property type="match status" value="1"/>
</dbReference>
<dbReference type="Gene3D" id="3.30.420.10">
    <property type="entry name" value="Ribonuclease H-like superfamily/Ribonuclease H"/>
    <property type="match status" value="1"/>
</dbReference>
<dbReference type="PROSITE" id="PS50879">
    <property type="entry name" value="RNASE_H_1"/>
    <property type="match status" value="1"/>
</dbReference>
<dbReference type="InterPro" id="IPR002156">
    <property type="entry name" value="RNaseH_domain"/>
</dbReference>
<gene>
    <name evidence="2" type="primary">rnhA_70</name>
    <name evidence="2" type="ORF">FJT64_006100</name>
</gene>
<comment type="caution">
    <text evidence="2">The sequence shown here is derived from an EMBL/GenBank/DDBJ whole genome shotgun (WGS) entry which is preliminary data.</text>
</comment>
<dbReference type="GO" id="GO:0003676">
    <property type="term" value="F:nucleic acid binding"/>
    <property type="evidence" value="ECO:0007669"/>
    <property type="project" value="InterPro"/>
</dbReference>
<dbReference type="SUPFAM" id="SSF53098">
    <property type="entry name" value="Ribonuclease H-like"/>
    <property type="match status" value="1"/>
</dbReference>
<dbReference type="EMBL" id="VIIS01001558">
    <property type="protein sequence ID" value="KAF0296455.1"/>
    <property type="molecule type" value="Genomic_DNA"/>
</dbReference>
<dbReference type="GO" id="GO:0004523">
    <property type="term" value="F:RNA-DNA hybrid ribonuclease activity"/>
    <property type="evidence" value="ECO:0007669"/>
    <property type="project" value="InterPro"/>
</dbReference>
<reference evidence="2 3" key="1">
    <citation type="submission" date="2019-07" db="EMBL/GenBank/DDBJ databases">
        <title>Draft genome assembly of a fouling barnacle, Amphibalanus amphitrite (Darwin, 1854): The first reference genome for Thecostraca.</title>
        <authorList>
            <person name="Kim W."/>
        </authorList>
    </citation>
    <scope>NUCLEOTIDE SEQUENCE [LARGE SCALE GENOMIC DNA]</scope>
    <source>
        <strain evidence="2">SNU_AA5</strain>
        <tissue evidence="2">Soma without cirri and trophi</tissue>
    </source>
</reference>
<protein>
    <submittedName>
        <fullName evidence="2">Ribonuclease H</fullName>
    </submittedName>
</protein>
<dbReference type="Proteomes" id="UP000440578">
    <property type="component" value="Unassembled WGS sequence"/>
</dbReference>
<dbReference type="AlphaFoldDB" id="A0A6A4VQG4"/>
<dbReference type="InterPro" id="IPR012337">
    <property type="entry name" value="RNaseH-like_sf"/>
</dbReference>
<accession>A0A6A4VQG4</accession>
<sequence>MQPALDTVASWARDWKVQASASKCCFTTFTLDPKECGGKVVPTLKFSGEPLRYDPNPTFLGITFDDQLTFSSHISSFKDRMAKRRQCLQALAGKTYGAHRRTLRTAYITYIRSVFEYGAAVYFTHASPALRAKIETEQNRCARIITGCILPTNRAALLAEADLPALTVRAKELAATEASRIARLPAEDRAKQLLERDPRPRLKYRAHEAWKRACAQAAEEGRPEPALPDEDALLPHKPCIRRVGQWTLREAGVSDCPAEPFLRVSPEPPWSAHQGSVTFIVDLPTTTRRTDPPDKRREAAERALAALPAPDCSIWSDGSAAGGTSNGGGGAVIILHRENDRRIECLAAAGTHCSSTRAELVAVREALKSLASLPADSLDAIKEIRLCTDSRACLQTLQRGQAAQQEELPASIWASLHDLTCSGKHVTLQWVPGHAGIPGNEDADRLANRAAAELSQAAVPLDMAGARAAIRHRSAEWTAARAKAHPHLPPTPGHEDLTRWEQVTLSQLRVGRSVLTRKTLHEIGLATKPDCLNCEEEDSVAHLLTECPAYAHMRSRLWGGPLPSLGHVLGGSATLIFEYLRRVGRVDPPVDAATAVAAPAATA</sequence>
<dbReference type="Pfam" id="PF00075">
    <property type="entry name" value="RNase_H"/>
    <property type="match status" value="1"/>
</dbReference>
<feature type="domain" description="RNase H type-1" evidence="1">
    <location>
        <begin position="308"/>
        <end position="452"/>
    </location>
</feature>
<evidence type="ECO:0000259" key="1">
    <source>
        <dbReference type="PROSITE" id="PS50879"/>
    </source>
</evidence>
<dbReference type="OrthoDB" id="8050953at2759"/>
<evidence type="ECO:0000313" key="2">
    <source>
        <dbReference type="EMBL" id="KAF0296455.1"/>
    </source>
</evidence>